<dbReference type="InterPro" id="IPR013655">
    <property type="entry name" value="PAS_fold_3"/>
</dbReference>
<dbReference type="Pfam" id="PF01590">
    <property type="entry name" value="GAF"/>
    <property type="match status" value="1"/>
</dbReference>
<evidence type="ECO:0000256" key="1">
    <source>
        <dbReference type="ARBA" id="ARBA00000085"/>
    </source>
</evidence>
<keyword evidence="5" id="KW-0808">Transferase</keyword>
<feature type="domain" description="PAC" evidence="12">
    <location>
        <begin position="195"/>
        <end position="248"/>
    </location>
</feature>
<keyword evidence="6" id="KW-0418">Kinase</keyword>
<dbReference type="Pfam" id="PF02518">
    <property type="entry name" value="HATPase_c"/>
    <property type="match status" value="1"/>
</dbReference>
<comment type="catalytic activity">
    <reaction evidence="1">
        <text>ATP + protein L-histidine = ADP + protein N-phospho-L-histidine.</text>
        <dbReference type="EC" id="2.7.13.3"/>
    </reaction>
</comment>
<dbReference type="InterPro" id="IPR005467">
    <property type="entry name" value="His_kinase_dom"/>
</dbReference>
<dbReference type="InterPro" id="IPR000014">
    <property type="entry name" value="PAS"/>
</dbReference>
<evidence type="ECO:0000256" key="6">
    <source>
        <dbReference type="ARBA" id="ARBA00022777"/>
    </source>
</evidence>
<dbReference type="InterPro" id="IPR004358">
    <property type="entry name" value="Sig_transdc_His_kin-like_C"/>
</dbReference>
<dbReference type="SUPFAM" id="SSF55874">
    <property type="entry name" value="ATPase domain of HSP90 chaperone/DNA topoisomerase II/histidine kinase"/>
    <property type="match status" value="1"/>
</dbReference>
<evidence type="ECO:0000259" key="10">
    <source>
        <dbReference type="PROSITE" id="PS50109"/>
    </source>
</evidence>
<dbReference type="InterPro" id="IPR052162">
    <property type="entry name" value="Sensor_kinase/Photoreceptor"/>
</dbReference>
<evidence type="ECO:0000256" key="3">
    <source>
        <dbReference type="ARBA" id="ARBA00012438"/>
    </source>
</evidence>
<keyword evidence="14" id="KW-1185">Reference proteome</keyword>
<dbReference type="Gene3D" id="3.30.450.20">
    <property type="entry name" value="PAS domain"/>
    <property type="match status" value="1"/>
</dbReference>
<dbReference type="Gene3D" id="3.30.450.40">
    <property type="match status" value="2"/>
</dbReference>
<dbReference type="Proteomes" id="UP000076925">
    <property type="component" value="Unassembled WGS sequence"/>
</dbReference>
<dbReference type="SMART" id="SM00387">
    <property type="entry name" value="HATPase_c"/>
    <property type="match status" value="1"/>
</dbReference>
<dbReference type="PANTHER" id="PTHR43304">
    <property type="entry name" value="PHYTOCHROME-LIKE PROTEIN CPH1"/>
    <property type="match status" value="1"/>
</dbReference>
<dbReference type="STRING" id="128403.WA1_10835"/>
<dbReference type="AlphaFoldDB" id="A0A139XFT5"/>
<gene>
    <name evidence="13" type="ORF">WA1_10835</name>
</gene>
<dbReference type="PROSITE" id="PS50046">
    <property type="entry name" value="PHYTOCHROME_2"/>
    <property type="match status" value="1"/>
</dbReference>
<dbReference type="SUPFAM" id="SSF55785">
    <property type="entry name" value="PYP-like sensor domain (PAS domain)"/>
    <property type="match status" value="1"/>
</dbReference>
<dbReference type="SMART" id="SM00086">
    <property type="entry name" value="PAC"/>
    <property type="match status" value="1"/>
</dbReference>
<keyword evidence="7" id="KW-0902">Two-component regulatory system</keyword>
<organism evidence="13 14">
    <name type="scientific">Scytonema hofmannii PCC 7110</name>
    <dbReference type="NCBI Taxonomy" id="128403"/>
    <lineage>
        <taxon>Bacteria</taxon>
        <taxon>Bacillati</taxon>
        <taxon>Cyanobacteriota</taxon>
        <taxon>Cyanophyceae</taxon>
        <taxon>Nostocales</taxon>
        <taxon>Scytonemataceae</taxon>
        <taxon>Scytonema</taxon>
    </lineage>
</organism>
<evidence type="ECO:0000256" key="4">
    <source>
        <dbReference type="ARBA" id="ARBA00022553"/>
    </source>
</evidence>
<accession>A0A139XFT5</accession>
<proteinExistence type="inferred from homology"/>
<dbReference type="SMART" id="SM00091">
    <property type="entry name" value="PAS"/>
    <property type="match status" value="1"/>
</dbReference>
<dbReference type="GO" id="GO:0000160">
    <property type="term" value="P:phosphorelay signal transduction system"/>
    <property type="evidence" value="ECO:0007669"/>
    <property type="project" value="UniProtKB-KW"/>
</dbReference>
<evidence type="ECO:0000259" key="12">
    <source>
        <dbReference type="PROSITE" id="PS50113"/>
    </source>
</evidence>
<dbReference type="SMART" id="SM00065">
    <property type="entry name" value="GAF"/>
    <property type="match status" value="1"/>
</dbReference>
<dbReference type="Gene3D" id="1.10.287.130">
    <property type="match status" value="1"/>
</dbReference>
<dbReference type="PRINTS" id="PR00344">
    <property type="entry name" value="BCTRLSENSOR"/>
</dbReference>
<dbReference type="InterPro" id="IPR016132">
    <property type="entry name" value="Phyto_chromo_attachment"/>
</dbReference>
<comment type="similarity">
    <text evidence="2">In the N-terminal section; belongs to the phytochrome family.</text>
</comment>
<dbReference type="Gene3D" id="3.30.565.10">
    <property type="entry name" value="Histidine kinase-like ATPase, C-terminal domain"/>
    <property type="match status" value="1"/>
</dbReference>
<dbReference type="SUPFAM" id="SSF55781">
    <property type="entry name" value="GAF domain-like"/>
    <property type="match status" value="1"/>
</dbReference>
<comment type="caution">
    <text evidence="13">The sequence shown here is derived from an EMBL/GenBank/DDBJ whole genome shotgun (WGS) entry which is preliminary data.</text>
</comment>
<dbReference type="InterPro" id="IPR035965">
    <property type="entry name" value="PAS-like_dom_sf"/>
</dbReference>
<dbReference type="PANTHER" id="PTHR43304:SF1">
    <property type="entry name" value="PAC DOMAIN-CONTAINING PROTEIN"/>
    <property type="match status" value="1"/>
</dbReference>
<dbReference type="InterPro" id="IPR003018">
    <property type="entry name" value="GAF"/>
</dbReference>
<evidence type="ECO:0000259" key="9">
    <source>
        <dbReference type="PROSITE" id="PS50046"/>
    </source>
</evidence>
<dbReference type="InterPro" id="IPR029016">
    <property type="entry name" value="GAF-like_dom_sf"/>
</dbReference>
<dbReference type="PROSITE" id="PS50109">
    <property type="entry name" value="HIS_KIN"/>
    <property type="match status" value="1"/>
</dbReference>
<evidence type="ECO:0000313" key="13">
    <source>
        <dbReference type="EMBL" id="KYC43548.1"/>
    </source>
</evidence>
<dbReference type="EC" id="2.7.13.3" evidence="3"/>
<dbReference type="Pfam" id="PF08447">
    <property type="entry name" value="PAS_3"/>
    <property type="match status" value="1"/>
</dbReference>
<dbReference type="InterPro" id="IPR003594">
    <property type="entry name" value="HATPase_dom"/>
</dbReference>
<dbReference type="PROSITE" id="PS50112">
    <property type="entry name" value="PAS"/>
    <property type="match status" value="1"/>
</dbReference>
<keyword evidence="8" id="KW-0175">Coiled coil</keyword>
<dbReference type="NCBIfam" id="TIGR00229">
    <property type="entry name" value="sensory_box"/>
    <property type="match status" value="1"/>
</dbReference>
<dbReference type="GO" id="GO:0004673">
    <property type="term" value="F:protein histidine kinase activity"/>
    <property type="evidence" value="ECO:0007669"/>
    <property type="project" value="UniProtKB-EC"/>
</dbReference>
<evidence type="ECO:0000313" key="14">
    <source>
        <dbReference type="Proteomes" id="UP000076925"/>
    </source>
</evidence>
<feature type="domain" description="PAS" evidence="11">
    <location>
        <begin position="144"/>
        <end position="191"/>
    </location>
</feature>
<dbReference type="PROSITE" id="PS50113">
    <property type="entry name" value="PAC"/>
    <property type="match status" value="1"/>
</dbReference>
<evidence type="ECO:0000256" key="5">
    <source>
        <dbReference type="ARBA" id="ARBA00022679"/>
    </source>
</evidence>
<evidence type="ECO:0000259" key="11">
    <source>
        <dbReference type="PROSITE" id="PS50112"/>
    </source>
</evidence>
<feature type="coiled-coil region" evidence="8">
    <location>
        <begin position="423"/>
        <end position="450"/>
    </location>
</feature>
<reference evidence="13 14" key="1">
    <citation type="journal article" date="2013" name="Genome Biol. Evol.">
        <title>Genomes of Stigonematalean cyanobacteria (subsection V) and the evolution of oxygenic photosynthesis from prokaryotes to plastids.</title>
        <authorList>
            <person name="Dagan T."/>
            <person name="Roettger M."/>
            <person name="Stucken K."/>
            <person name="Landan G."/>
            <person name="Koch R."/>
            <person name="Major P."/>
            <person name="Gould S.B."/>
            <person name="Goremykin V.V."/>
            <person name="Rippka R."/>
            <person name="Tandeau de Marsac N."/>
            <person name="Gugger M."/>
            <person name="Lockhart P.J."/>
            <person name="Allen J.F."/>
            <person name="Brune I."/>
            <person name="Maus I."/>
            <person name="Puhler A."/>
            <person name="Martin W.F."/>
        </authorList>
    </citation>
    <scope>NUCLEOTIDE SEQUENCE [LARGE SCALE GENOMIC DNA]</scope>
    <source>
        <strain evidence="13 14">PCC 7110</strain>
    </source>
</reference>
<evidence type="ECO:0000256" key="8">
    <source>
        <dbReference type="SAM" id="Coils"/>
    </source>
</evidence>
<dbReference type="CDD" id="cd00130">
    <property type="entry name" value="PAS"/>
    <property type="match status" value="1"/>
</dbReference>
<evidence type="ECO:0000256" key="7">
    <source>
        <dbReference type="ARBA" id="ARBA00023012"/>
    </source>
</evidence>
<name>A0A139XFT5_9CYAN</name>
<dbReference type="EMBL" id="ANNX02000013">
    <property type="protein sequence ID" value="KYC43548.1"/>
    <property type="molecule type" value="Genomic_DNA"/>
</dbReference>
<dbReference type="InterPro" id="IPR000700">
    <property type="entry name" value="PAS-assoc_C"/>
</dbReference>
<dbReference type="InterPro" id="IPR001610">
    <property type="entry name" value="PAC"/>
</dbReference>
<feature type="domain" description="Histidine kinase" evidence="10">
    <location>
        <begin position="526"/>
        <end position="727"/>
    </location>
</feature>
<dbReference type="InterPro" id="IPR036890">
    <property type="entry name" value="HATPase_C_sf"/>
</dbReference>
<feature type="domain" description="Phytochrome chromophore attachment site" evidence="9">
    <location>
        <begin position="268"/>
        <end position="344"/>
    </location>
</feature>
<evidence type="ECO:0000256" key="2">
    <source>
        <dbReference type="ARBA" id="ARBA00006402"/>
    </source>
</evidence>
<sequence>MFLNNCISDQKIGYIILFTFFQIQSKLLTGIDISSHASYRGTHHLGIYQHFLCIYHQGAKAAIELQAIFLTGPAAMYTKGSATHHREALLSSRSAEALAKQEQQQTNQAFTELCQRSHTSLHLQTALAATGLGLWDWNLVTDKTYYDPQWKHILGYEVEEIENHRKSFERLVHPEDFPKVMAALDDYLEGRIPVYEVEFRMLAKSGEWKWIFDRGRVFEWDRSGQPVQMVGTHQDITRQKRQEQALQQIRKRERLLNTIRKCISSRSQLQPILETIAKEVQQFLPTDRTVIYRFPWDENKMMAVESVNEQNQDIYGDKLQTKASLVFPISLRSEEHQNTISSIPNHHLQVANQEKELLGYCCQSNLWGLLMVYNSSSNRQWQEWEVETLRQVSVEIAIAIQQCQLIEQVHQEIASRVIVEAQEQKTAQQLKDTQEELRHFREQLLQNEKIANLGKLVVDVAGEIYNSTNFIATSLHPVGEYAEELIQLLEFYQQSHPKSKAEIASQLQRLDLNFVKTDFLKLLWSVRASSERVKEIASALWNFSRFEDNRMVKADLHTGLDCVLRILQQRLKERPDKPRIQIIKEFGELPLVNCYASELNQVFMNVLNNAIDALEERIYQDNSFIPKIWIRTEVINSHLSLVGNQNKQPSKQRKIVIRIADNGKGILPHLKKHIFEPFFTTKSEGKVRGLGLSISQQIIVEKHQGKLRCNSQLGQGTEFAIELSHKTTTYADIIQSASF</sequence>
<protein>
    <recommendedName>
        <fullName evidence="3">histidine kinase</fullName>
        <ecNumber evidence="3">2.7.13.3</ecNumber>
    </recommendedName>
</protein>
<keyword evidence="4" id="KW-0597">Phosphoprotein</keyword>